<dbReference type="AlphaFoldDB" id="A0A518D3T4"/>
<name>A0A518D3T4_9BACT</name>
<feature type="repeat" description="TPR" evidence="1">
    <location>
        <begin position="4"/>
        <end position="37"/>
    </location>
</feature>
<dbReference type="SMART" id="SM00028">
    <property type="entry name" value="TPR"/>
    <property type="match status" value="2"/>
</dbReference>
<sequence>MDPWMQAYMDGMKLFGQNKYGEAAEQYRKALELQPDTTDVLHALAAALMYSGDLDEGIATANRIVELDPEDHLVHTSLSMMYQRKGDIDTAEAEAAKARLKAWKQELKENPHAPKPDEDGMRVIQ</sequence>
<dbReference type="OrthoDB" id="281483at2"/>
<accession>A0A518D3T4</accession>
<evidence type="ECO:0000313" key="3">
    <source>
        <dbReference type="EMBL" id="QDU86109.1"/>
    </source>
</evidence>
<evidence type="ECO:0000313" key="4">
    <source>
        <dbReference type="Proteomes" id="UP000319342"/>
    </source>
</evidence>
<proteinExistence type="predicted"/>
<dbReference type="SUPFAM" id="SSF48452">
    <property type="entry name" value="TPR-like"/>
    <property type="match status" value="1"/>
</dbReference>
<feature type="repeat" description="TPR" evidence="1">
    <location>
        <begin position="38"/>
        <end position="71"/>
    </location>
</feature>
<dbReference type="PROSITE" id="PS50005">
    <property type="entry name" value="TPR"/>
    <property type="match status" value="2"/>
</dbReference>
<keyword evidence="1" id="KW-0802">TPR repeat</keyword>
<evidence type="ECO:0000256" key="2">
    <source>
        <dbReference type="SAM" id="MobiDB-lite"/>
    </source>
</evidence>
<dbReference type="Gene3D" id="1.25.40.10">
    <property type="entry name" value="Tetratricopeptide repeat domain"/>
    <property type="match status" value="1"/>
</dbReference>
<feature type="region of interest" description="Disordered" evidence="2">
    <location>
        <begin position="104"/>
        <end position="125"/>
    </location>
</feature>
<protein>
    <submittedName>
        <fullName evidence="3">Photosystem I assembly protein Ycf3</fullName>
    </submittedName>
</protein>
<dbReference type="EMBL" id="CP036290">
    <property type="protein sequence ID" value="QDU86109.1"/>
    <property type="molecule type" value="Genomic_DNA"/>
</dbReference>
<keyword evidence="4" id="KW-1185">Reference proteome</keyword>
<evidence type="ECO:0000256" key="1">
    <source>
        <dbReference type="PROSITE-ProRule" id="PRU00339"/>
    </source>
</evidence>
<organism evidence="3 4">
    <name type="scientific">Rohdeia mirabilis</name>
    <dbReference type="NCBI Taxonomy" id="2528008"/>
    <lineage>
        <taxon>Bacteria</taxon>
        <taxon>Pseudomonadati</taxon>
        <taxon>Planctomycetota</taxon>
        <taxon>Planctomycetia</taxon>
        <taxon>Planctomycetia incertae sedis</taxon>
        <taxon>Rohdeia</taxon>
    </lineage>
</organism>
<dbReference type="InterPro" id="IPR011990">
    <property type="entry name" value="TPR-like_helical_dom_sf"/>
</dbReference>
<reference evidence="3 4" key="1">
    <citation type="submission" date="2019-02" db="EMBL/GenBank/DDBJ databases">
        <title>Deep-cultivation of Planctomycetes and their phenomic and genomic characterization uncovers novel biology.</title>
        <authorList>
            <person name="Wiegand S."/>
            <person name="Jogler M."/>
            <person name="Boedeker C."/>
            <person name="Pinto D."/>
            <person name="Vollmers J."/>
            <person name="Rivas-Marin E."/>
            <person name="Kohn T."/>
            <person name="Peeters S.H."/>
            <person name="Heuer A."/>
            <person name="Rast P."/>
            <person name="Oberbeckmann S."/>
            <person name="Bunk B."/>
            <person name="Jeske O."/>
            <person name="Meyerdierks A."/>
            <person name="Storesund J.E."/>
            <person name="Kallscheuer N."/>
            <person name="Luecker S."/>
            <person name="Lage O.M."/>
            <person name="Pohl T."/>
            <person name="Merkel B.J."/>
            <person name="Hornburger P."/>
            <person name="Mueller R.-W."/>
            <person name="Bruemmer F."/>
            <person name="Labrenz M."/>
            <person name="Spormann A.M."/>
            <person name="Op den Camp H."/>
            <person name="Overmann J."/>
            <person name="Amann R."/>
            <person name="Jetten M.S.M."/>
            <person name="Mascher T."/>
            <person name="Medema M.H."/>
            <person name="Devos D.P."/>
            <person name="Kaster A.-K."/>
            <person name="Ovreas L."/>
            <person name="Rohde M."/>
            <person name="Galperin M.Y."/>
            <person name="Jogler C."/>
        </authorList>
    </citation>
    <scope>NUCLEOTIDE SEQUENCE [LARGE SCALE GENOMIC DNA]</scope>
    <source>
        <strain evidence="3 4">Pla163</strain>
    </source>
</reference>
<gene>
    <name evidence="3" type="ORF">Pla163_32580</name>
</gene>
<dbReference type="Proteomes" id="UP000319342">
    <property type="component" value="Chromosome"/>
</dbReference>
<dbReference type="InterPro" id="IPR019734">
    <property type="entry name" value="TPR_rpt"/>
</dbReference>
<dbReference type="Pfam" id="PF14559">
    <property type="entry name" value="TPR_19"/>
    <property type="match status" value="1"/>
</dbReference>